<reference evidence="3 4" key="1">
    <citation type="submission" date="2020-08" db="EMBL/GenBank/DDBJ databases">
        <title>Genomic Encyclopedia of Type Strains, Phase III (KMG-III): the genomes of soil and plant-associated and newly described type strains.</title>
        <authorList>
            <person name="Whitman W."/>
        </authorList>
    </citation>
    <scope>NUCLEOTIDE SEQUENCE [LARGE SCALE GENOMIC DNA]</scope>
    <source>
        <strain evidence="3 4">CECT 8075</strain>
    </source>
</reference>
<dbReference type="SUPFAM" id="SSF111369">
    <property type="entry name" value="HlyD-like secretion proteins"/>
    <property type="match status" value="2"/>
</dbReference>
<organism evidence="3 4">
    <name type="scientific">Aporhodopirellula rubra</name>
    <dbReference type="NCBI Taxonomy" id="980271"/>
    <lineage>
        <taxon>Bacteria</taxon>
        <taxon>Pseudomonadati</taxon>
        <taxon>Planctomycetota</taxon>
        <taxon>Planctomycetia</taxon>
        <taxon>Pirellulales</taxon>
        <taxon>Pirellulaceae</taxon>
        <taxon>Aporhodopirellula</taxon>
    </lineage>
</organism>
<dbReference type="Proteomes" id="UP000536179">
    <property type="component" value="Unassembled WGS sequence"/>
</dbReference>
<evidence type="ECO:0000259" key="2">
    <source>
        <dbReference type="Pfam" id="PF25876"/>
    </source>
</evidence>
<name>A0A7W5DVD7_9BACT</name>
<sequence>MNVETFHDRVGKRSSIGSAVILLLALGGCSNEPDLVENRTVPPKPVSVFTLTRSAPTTQQEITGSVVPWKTEQIGFELAGRVAEVVEPNEMVTPQIGSLRTSQTPQSTRLARLDDEELRIAVEAAEADVAVATLNRDANKVTIEQRLPALINSAKAEATLANMELTRVTKLVQQNAISRSEADTARTRVSTTRASLATAEADLAQAQAQQLALEAQVAQSEHRLSEAKRNFRNAILHSPFPGQVSEVHVVPGTYVKEGDPIVTVQMMDPMSIEFEVTSRDSRRYRRGDMLSVRVTDGNGEIRSLSGMVNHVDSVADPAARTFTVSLHVRNEFDDVRVPVSDSNEPIAWTEQIAPLNIGPIITNDQRLLVEIDSVHKIGGENFVWKVTNRQWGTPSLASNRVLTVEKVPVRITSDIIPFLGKWKFVAIEFADPNSQIDMDRDLITGKLFFKPTASPDTKFSLDHPESSPTLETWKGHRVMVDEQRWLLRSGDVAQVSLMPSEPHDGYYVPMKAVREERDERFIHVVEMIEGQPTAKRINVEIAEDNSVVDESVLLRLKASPQNRLHEGMQVVMEGTHYLNDGDLVLITPSTGSLR</sequence>
<dbReference type="Pfam" id="PF25876">
    <property type="entry name" value="HH_MFP_RND"/>
    <property type="match status" value="1"/>
</dbReference>
<evidence type="ECO:0000313" key="4">
    <source>
        <dbReference type="Proteomes" id="UP000536179"/>
    </source>
</evidence>
<dbReference type="Gene3D" id="2.40.50.100">
    <property type="match status" value="1"/>
</dbReference>
<keyword evidence="1" id="KW-0175">Coiled coil</keyword>
<gene>
    <name evidence="3" type="ORF">FHS27_000126</name>
</gene>
<dbReference type="EMBL" id="JACHXU010000001">
    <property type="protein sequence ID" value="MBB3204362.1"/>
    <property type="molecule type" value="Genomic_DNA"/>
</dbReference>
<dbReference type="PANTHER" id="PTHR30386:SF18">
    <property type="entry name" value="INNER MEMBRANE PROTEIN YIAV-RELATED"/>
    <property type="match status" value="1"/>
</dbReference>
<dbReference type="InterPro" id="IPR058624">
    <property type="entry name" value="MdtA-like_HH"/>
</dbReference>
<evidence type="ECO:0000256" key="1">
    <source>
        <dbReference type="SAM" id="Coils"/>
    </source>
</evidence>
<protein>
    <submittedName>
        <fullName evidence="3">Multidrug efflux pump subunit AcrA (Membrane-fusion protein)</fullName>
    </submittedName>
</protein>
<dbReference type="PANTHER" id="PTHR30386">
    <property type="entry name" value="MEMBRANE FUSION SUBUNIT OF EMRAB-TOLC MULTIDRUG EFFLUX PUMP"/>
    <property type="match status" value="1"/>
</dbReference>
<dbReference type="Gene3D" id="1.10.287.470">
    <property type="entry name" value="Helix hairpin bin"/>
    <property type="match status" value="2"/>
</dbReference>
<keyword evidence="4" id="KW-1185">Reference proteome</keyword>
<dbReference type="InterPro" id="IPR050739">
    <property type="entry name" value="MFP"/>
</dbReference>
<comment type="caution">
    <text evidence="3">The sequence shown here is derived from an EMBL/GenBank/DDBJ whole genome shotgun (WGS) entry which is preliminary data.</text>
</comment>
<evidence type="ECO:0000313" key="3">
    <source>
        <dbReference type="EMBL" id="MBB3204362.1"/>
    </source>
</evidence>
<dbReference type="Gene3D" id="2.40.420.20">
    <property type="match status" value="1"/>
</dbReference>
<dbReference type="Gene3D" id="2.40.30.170">
    <property type="match status" value="1"/>
</dbReference>
<dbReference type="AlphaFoldDB" id="A0A7W5DVD7"/>
<dbReference type="RefSeq" id="WP_184300308.1">
    <property type="nucleotide sequence ID" value="NZ_JACHXU010000001.1"/>
</dbReference>
<feature type="domain" description="Multidrug resistance protein MdtA-like alpha-helical hairpin" evidence="2">
    <location>
        <begin position="152"/>
        <end position="209"/>
    </location>
</feature>
<accession>A0A7W5DVD7</accession>
<feature type="coiled-coil region" evidence="1">
    <location>
        <begin position="189"/>
        <end position="230"/>
    </location>
</feature>
<proteinExistence type="predicted"/>